<keyword evidence="1" id="KW-0812">Transmembrane</keyword>
<feature type="transmembrane region" description="Helical" evidence="1">
    <location>
        <begin position="219"/>
        <end position="239"/>
    </location>
</feature>
<dbReference type="PANTHER" id="PTHR38593:SF1">
    <property type="entry name" value="BLR2558 PROTEIN"/>
    <property type="match status" value="1"/>
</dbReference>
<protein>
    <recommendedName>
        <fullName evidence="2">DUF4142 domain-containing protein</fullName>
    </recommendedName>
</protein>
<keyword evidence="1" id="KW-0472">Membrane</keyword>
<evidence type="ECO:0000256" key="1">
    <source>
        <dbReference type="SAM" id="Phobius"/>
    </source>
</evidence>
<dbReference type="EMBL" id="BONX01000012">
    <property type="protein sequence ID" value="GIG95685.1"/>
    <property type="molecule type" value="Genomic_DNA"/>
</dbReference>
<feature type="domain" description="DUF4142" evidence="2">
    <location>
        <begin position="46"/>
        <end position="175"/>
    </location>
</feature>
<evidence type="ECO:0000313" key="4">
    <source>
        <dbReference type="Proteomes" id="UP000621500"/>
    </source>
</evidence>
<gene>
    <name evidence="3" type="ORF">Pma05_22580</name>
</gene>
<dbReference type="InterPro" id="IPR025419">
    <property type="entry name" value="DUF4142"/>
</dbReference>
<evidence type="ECO:0000259" key="2">
    <source>
        <dbReference type="Pfam" id="PF13628"/>
    </source>
</evidence>
<keyword evidence="4" id="KW-1185">Reference proteome</keyword>
<keyword evidence="1" id="KW-1133">Transmembrane helix</keyword>
<dbReference type="PANTHER" id="PTHR38593">
    <property type="entry name" value="BLR2558 PROTEIN"/>
    <property type="match status" value="1"/>
</dbReference>
<evidence type="ECO:0000313" key="3">
    <source>
        <dbReference type="EMBL" id="GIG95685.1"/>
    </source>
</evidence>
<proteinExistence type="predicted"/>
<reference evidence="3 4" key="1">
    <citation type="submission" date="2021-01" db="EMBL/GenBank/DDBJ databases">
        <title>Whole genome shotgun sequence of Plantactinospora mayteni NBRC 109088.</title>
        <authorList>
            <person name="Komaki H."/>
            <person name="Tamura T."/>
        </authorList>
    </citation>
    <scope>NUCLEOTIDE SEQUENCE [LARGE SCALE GENOMIC DNA]</scope>
    <source>
        <strain evidence="3 4">NBRC 109088</strain>
    </source>
</reference>
<dbReference type="Proteomes" id="UP000621500">
    <property type="component" value="Unassembled WGS sequence"/>
</dbReference>
<accession>A0ABQ4ELW5</accession>
<comment type="caution">
    <text evidence="3">The sequence shown here is derived from an EMBL/GenBank/DDBJ whole genome shotgun (WGS) entry which is preliminary data.</text>
</comment>
<name>A0ABQ4ELW5_9ACTN</name>
<dbReference type="Pfam" id="PF13628">
    <property type="entry name" value="DUF4142"/>
    <property type="match status" value="1"/>
</dbReference>
<organism evidence="3 4">
    <name type="scientific">Plantactinospora mayteni</name>
    <dbReference type="NCBI Taxonomy" id="566021"/>
    <lineage>
        <taxon>Bacteria</taxon>
        <taxon>Bacillati</taxon>
        <taxon>Actinomycetota</taxon>
        <taxon>Actinomycetes</taxon>
        <taxon>Micromonosporales</taxon>
        <taxon>Micromonosporaceae</taxon>
        <taxon>Plantactinospora</taxon>
    </lineage>
</organism>
<sequence>MATARSAVKAMRRTAALLAGLVVGLLVLPVAAIAAPAGPTQLGAADMALLSGVRLAGLWEMPAGQMAAEKGASQRVREIGAEIAKQHVELDQLTVEAANKLGVQLPAEATAQQKGWVTEMTNASGARFDRIFVDRLRAAHGAIFPVIGAVRAGTRNETVRTLAEQANGFVQTHMTLLESTGLVRYAELPPVVVPAPQDQSLAANAKANAEFGTGLNTTIIWAVLLGALALGGIATVRVFRGK</sequence>